<gene>
    <name evidence="1" type="ORF">L195_g017086</name>
</gene>
<reference evidence="1 2" key="2">
    <citation type="journal article" date="2017" name="Front. Plant Sci.">
        <title>Gene Classification and Mining of Molecular Markers Useful in Red Clover (Trifolium pratense) Breeding.</title>
        <authorList>
            <person name="Istvanek J."/>
            <person name="Dluhosova J."/>
            <person name="Dluhos P."/>
            <person name="Patkova L."/>
            <person name="Nedelnik J."/>
            <person name="Repkova J."/>
        </authorList>
    </citation>
    <scope>NUCLEOTIDE SEQUENCE [LARGE SCALE GENOMIC DNA]</scope>
    <source>
        <strain evidence="2">cv. Tatra</strain>
        <tissue evidence="1">Young leaves</tissue>
    </source>
</reference>
<proteinExistence type="predicted"/>
<reference evidence="1 2" key="1">
    <citation type="journal article" date="2014" name="Am. J. Bot.">
        <title>Genome assembly and annotation for red clover (Trifolium pratense; Fabaceae).</title>
        <authorList>
            <person name="Istvanek J."/>
            <person name="Jaros M."/>
            <person name="Krenek A."/>
            <person name="Repkova J."/>
        </authorList>
    </citation>
    <scope>NUCLEOTIDE SEQUENCE [LARGE SCALE GENOMIC DNA]</scope>
    <source>
        <strain evidence="2">cv. Tatra</strain>
        <tissue evidence="1">Young leaves</tissue>
    </source>
</reference>
<name>A0A2K3MSY6_TRIPR</name>
<protein>
    <submittedName>
        <fullName evidence="1">Uncharacterized protein</fullName>
    </submittedName>
</protein>
<dbReference type="EMBL" id="ASHM01011967">
    <property type="protein sequence ID" value="PNX93923.1"/>
    <property type="molecule type" value="Genomic_DNA"/>
</dbReference>
<dbReference type="AlphaFoldDB" id="A0A2K3MSY6"/>
<accession>A0A2K3MSY6</accession>
<organism evidence="1 2">
    <name type="scientific">Trifolium pratense</name>
    <name type="common">Red clover</name>
    <dbReference type="NCBI Taxonomy" id="57577"/>
    <lineage>
        <taxon>Eukaryota</taxon>
        <taxon>Viridiplantae</taxon>
        <taxon>Streptophyta</taxon>
        <taxon>Embryophyta</taxon>
        <taxon>Tracheophyta</taxon>
        <taxon>Spermatophyta</taxon>
        <taxon>Magnoliopsida</taxon>
        <taxon>eudicotyledons</taxon>
        <taxon>Gunneridae</taxon>
        <taxon>Pentapetalae</taxon>
        <taxon>rosids</taxon>
        <taxon>fabids</taxon>
        <taxon>Fabales</taxon>
        <taxon>Fabaceae</taxon>
        <taxon>Papilionoideae</taxon>
        <taxon>50 kb inversion clade</taxon>
        <taxon>NPAAA clade</taxon>
        <taxon>Hologalegina</taxon>
        <taxon>IRL clade</taxon>
        <taxon>Trifolieae</taxon>
        <taxon>Trifolium</taxon>
    </lineage>
</organism>
<evidence type="ECO:0000313" key="2">
    <source>
        <dbReference type="Proteomes" id="UP000236291"/>
    </source>
</evidence>
<evidence type="ECO:0000313" key="1">
    <source>
        <dbReference type="EMBL" id="PNX93923.1"/>
    </source>
</evidence>
<dbReference type="Proteomes" id="UP000236291">
    <property type="component" value="Unassembled WGS sequence"/>
</dbReference>
<sequence>MYMITNIFDAILQRNTPSVVLLGSELLQTPRVQNLGSNFPLSPFRIAASLSHTVPHLLPPHRCNRAVTNSAQEAFLDFWCQHWNQWTAFPSILMKAKLDLSEVLTLCTSINLSALAAQPTGLLRLKVRNFTRFNHECRSFSSPSSDLCLSGSYPSGFSPLSILMASSYS</sequence>
<comment type="caution">
    <text evidence="1">The sequence shown here is derived from an EMBL/GenBank/DDBJ whole genome shotgun (WGS) entry which is preliminary data.</text>
</comment>